<evidence type="ECO:0000313" key="1">
    <source>
        <dbReference type="EMBL" id="SMB91078.1"/>
    </source>
</evidence>
<proteinExistence type="predicted"/>
<organism evidence="1 2">
    <name type="scientific">Hymenobacter roseosalivarius DSM 11622</name>
    <dbReference type="NCBI Taxonomy" id="645990"/>
    <lineage>
        <taxon>Bacteria</taxon>
        <taxon>Pseudomonadati</taxon>
        <taxon>Bacteroidota</taxon>
        <taxon>Cytophagia</taxon>
        <taxon>Cytophagales</taxon>
        <taxon>Hymenobacteraceae</taxon>
        <taxon>Hymenobacter</taxon>
    </lineage>
</organism>
<evidence type="ECO:0000313" key="2">
    <source>
        <dbReference type="Proteomes" id="UP000192266"/>
    </source>
</evidence>
<reference evidence="1 2" key="1">
    <citation type="submission" date="2017-04" db="EMBL/GenBank/DDBJ databases">
        <authorList>
            <person name="Afonso C.L."/>
            <person name="Miller P.J."/>
            <person name="Scott M.A."/>
            <person name="Spackman E."/>
            <person name="Goraichik I."/>
            <person name="Dimitrov K.M."/>
            <person name="Suarez D.L."/>
            <person name="Swayne D.E."/>
        </authorList>
    </citation>
    <scope>NUCLEOTIDE SEQUENCE [LARGE SCALE GENOMIC DNA]</scope>
    <source>
        <strain evidence="1 2">DSM 11622</strain>
    </source>
</reference>
<dbReference type="STRING" id="645990.SAMN00120144_0630"/>
<dbReference type="RefSeq" id="WP_084444577.1">
    <property type="nucleotide sequence ID" value="NZ_FWWW01000055.1"/>
</dbReference>
<keyword evidence="2" id="KW-1185">Reference proteome</keyword>
<sequence>MAPDSTTLRLTYGADNPELRKLMSRVLQIEQQRLSIHDSRLAGKQFHLTFQEYRNGVPSPEKELVANGSRLTRFDSTGHFSLEVFSRQVSEAKVENRFLFAAGMTVKAFDVVPQKGDLYSLRADIRPFRQVRGAAGGPADNPITEARLPLGVKVPLLVYTLPYDGGDYLQWCTVAQSQVPVGEWYKRFRIPHFVVYSLRIE</sequence>
<dbReference type="Proteomes" id="UP000192266">
    <property type="component" value="Unassembled WGS sequence"/>
</dbReference>
<gene>
    <name evidence="1" type="ORF">SAMN00120144_0630</name>
</gene>
<name>A0A1W1VCH9_9BACT</name>
<dbReference type="EMBL" id="FWWW01000055">
    <property type="protein sequence ID" value="SMB91078.1"/>
    <property type="molecule type" value="Genomic_DNA"/>
</dbReference>
<accession>A0A1W1VCH9</accession>
<protein>
    <submittedName>
        <fullName evidence="1">Uncharacterized protein</fullName>
    </submittedName>
</protein>
<dbReference type="AlphaFoldDB" id="A0A1W1VCH9"/>